<comment type="catalytic activity">
    <reaction evidence="8">
        <text>DNA(n) + a 2'-deoxyribonucleoside 5'-triphosphate = DNA(n+1) + diphosphate</text>
        <dbReference type="Rhea" id="RHEA:22508"/>
        <dbReference type="Rhea" id="RHEA-COMP:17339"/>
        <dbReference type="Rhea" id="RHEA-COMP:17340"/>
        <dbReference type="ChEBI" id="CHEBI:33019"/>
        <dbReference type="ChEBI" id="CHEBI:61560"/>
        <dbReference type="ChEBI" id="CHEBI:173112"/>
        <dbReference type="EC" id="2.7.7.7"/>
    </reaction>
</comment>
<dbReference type="InterPro" id="IPR008921">
    <property type="entry name" value="DNA_pol3_clamp-load_cplx_C"/>
</dbReference>
<dbReference type="InterPro" id="IPR048466">
    <property type="entry name" value="DNA_pol3_delta-like_C"/>
</dbReference>
<dbReference type="GO" id="GO:0006261">
    <property type="term" value="P:DNA-templated DNA replication"/>
    <property type="evidence" value="ECO:0007669"/>
    <property type="project" value="TreeGrafter"/>
</dbReference>
<dbReference type="NCBIfam" id="TIGR01128">
    <property type="entry name" value="holA"/>
    <property type="match status" value="1"/>
</dbReference>
<keyword evidence="3" id="KW-0808">Transferase</keyword>
<dbReference type="AlphaFoldDB" id="A0A554LLW6"/>
<evidence type="ECO:0000259" key="9">
    <source>
        <dbReference type="Pfam" id="PF06144"/>
    </source>
</evidence>
<evidence type="ECO:0000256" key="1">
    <source>
        <dbReference type="ARBA" id="ARBA00012417"/>
    </source>
</evidence>
<keyword evidence="6" id="KW-0239">DNA-directed DNA polymerase</keyword>
<evidence type="ECO:0000256" key="5">
    <source>
        <dbReference type="ARBA" id="ARBA00022705"/>
    </source>
</evidence>
<dbReference type="SUPFAM" id="SSF52540">
    <property type="entry name" value="P-loop containing nucleoside triphosphate hydrolases"/>
    <property type="match status" value="1"/>
</dbReference>
<evidence type="ECO:0000256" key="6">
    <source>
        <dbReference type="ARBA" id="ARBA00022932"/>
    </source>
</evidence>
<feature type="domain" description="DNA polymerase III delta N-terminal" evidence="9">
    <location>
        <begin position="4"/>
        <end position="112"/>
    </location>
</feature>
<evidence type="ECO:0000256" key="3">
    <source>
        <dbReference type="ARBA" id="ARBA00022679"/>
    </source>
</evidence>
<proteinExistence type="inferred from homology"/>
<keyword evidence="4" id="KW-0548">Nucleotidyltransferase</keyword>
<dbReference type="Pfam" id="PF06144">
    <property type="entry name" value="DNA_pol3_delta"/>
    <property type="match status" value="1"/>
</dbReference>
<name>A0A554LLW6_9BACT</name>
<dbReference type="Proteomes" id="UP000316495">
    <property type="component" value="Unassembled WGS sequence"/>
</dbReference>
<dbReference type="SUPFAM" id="SSF48019">
    <property type="entry name" value="post-AAA+ oligomerization domain-like"/>
    <property type="match status" value="1"/>
</dbReference>
<accession>A0A554LLW6</accession>
<dbReference type="InterPro" id="IPR027417">
    <property type="entry name" value="P-loop_NTPase"/>
</dbReference>
<dbReference type="InterPro" id="IPR005790">
    <property type="entry name" value="DNA_polIII_delta"/>
</dbReference>
<comment type="similarity">
    <text evidence="7">Belongs to the DNA polymerase HolA subunit family.</text>
</comment>
<dbReference type="GO" id="GO:0003677">
    <property type="term" value="F:DNA binding"/>
    <property type="evidence" value="ECO:0007669"/>
    <property type="project" value="InterPro"/>
</dbReference>
<gene>
    <name evidence="11" type="ORF">Athens101428_514</name>
</gene>
<evidence type="ECO:0000313" key="11">
    <source>
        <dbReference type="EMBL" id="TSC93880.1"/>
    </source>
</evidence>
<evidence type="ECO:0000313" key="12">
    <source>
        <dbReference type="Proteomes" id="UP000316495"/>
    </source>
</evidence>
<dbReference type="EC" id="2.7.7.7" evidence="1"/>
<comment type="caution">
    <text evidence="11">The sequence shown here is derived from an EMBL/GenBank/DDBJ whole genome shotgun (WGS) entry which is preliminary data.</text>
</comment>
<keyword evidence="5" id="KW-0235">DNA replication</keyword>
<feature type="domain" description="DNA polymerase III delta subunit-like C-terminal" evidence="10">
    <location>
        <begin position="197"/>
        <end position="314"/>
    </location>
</feature>
<evidence type="ECO:0000259" key="10">
    <source>
        <dbReference type="Pfam" id="PF21694"/>
    </source>
</evidence>
<dbReference type="PANTHER" id="PTHR34388">
    <property type="entry name" value="DNA POLYMERASE III SUBUNIT DELTA"/>
    <property type="match status" value="1"/>
</dbReference>
<dbReference type="Gene3D" id="3.40.50.300">
    <property type="entry name" value="P-loop containing nucleotide triphosphate hydrolases"/>
    <property type="match status" value="1"/>
</dbReference>
<dbReference type="Gene3D" id="1.20.272.10">
    <property type="match status" value="1"/>
</dbReference>
<reference evidence="11 12" key="1">
    <citation type="submission" date="2017-07" db="EMBL/GenBank/DDBJ databases">
        <title>Mechanisms for carbon and nitrogen cycling indicate functional differentiation within the Candidate Phyla Radiation.</title>
        <authorList>
            <person name="Danczak R.E."/>
            <person name="Johnston M.D."/>
            <person name="Kenah C."/>
            <person name="Slattery M."/>
            <person name="Wrighton K.C."/>
            <person name="Wilkins M.J."/>
        </authorList>
    </citation>
    <scope>NUCLEOTIDE SEQUENCE [LARGE SCALE GENOMIC DNA]</scope>
    <source>
        <strain evidence="11">Athens1014_28</strain>
    </source>
</reference>
<evidence type="ECO:0000256" key="2">
    <source>
        <dbReference type="ARBA" id="ARBA00017703"/>
    </source>
</evidence>
<dbReference type="GO" id="GO:0003887">
    <property type="term" value="F:DNA-directed DNA polymerase activity"/>
    <property type="evidence" value="ECO:0007669"/>
    <property type="project" value="UniProtKB-KW"/>
</dbReference>
<dbReference type="Pfam" id="PF21694">
    <property type="entry name" value="DNA_pol3_delta_C"/>
    <property type="match status" value="1"/>
</dbReference>
<dbReference type="GO" id="GO:0009360">
    <property type="term" value="C:DNA polymerase III complex"/>
    <property type="evidence" value="ECO:0007669"/>
    <property type="project" value="InterPro"/>
</dbReference>
<evidence type="ECO:0000256" key="7">
    <source>
        <dbReference type="ARBA" id="ARBA00034754"/>
    </source>
</evidence>
<dbReference type="InterPro" id="IPR010372">
    <property type="entry name" value="DNA_pol3_delta_N"/>
</dbReference>
<organism evidence="11 12">
    <name type="scientific">Candidatus Berkelbacteria bacterium Athens1014_28</name>
    <dbReference type="NCBI Taxonomy" id="2017145"/>
    <lineage>
        <taxon>Bacteria</taxon>
        <taxon>Candidatus Berkelbacteria</taxon>
    </lineage>
</organism>
<dbReference type="PANTHER" id="PTHR34388:SF1">
    <property type="entry name" value="DNA POLYMERASE III SUBUNIT DELTA"/>
    <property type="match status" value="1"/>
</dbReference>
<protein>
    <recommendedName>
        <fullName evidence="2">DNA polymerase III subunit delta</fullName>
        <ecNumber evidence="1">2.7.7.7</ecNumber>
    </recommendedName>
</protein>
<sequence>MIRLFYGEDQFSLQEELKNIEREFYNSNFGDINISKFDGENLTYDQLLRNAAAIPFLADRRLIIVKNLIRVGSDKLKEYLAENLQKFPDCAEIIFAEDGEVKKNLIIYKKIQKIGEVKAFPVRKGYELEKWLMDFCQKENIPIKFPAVKKLILLVGGESFRLQNELSKLDLFRKAQGKEFIDETDIEMMVAGENDPNIFDFIDALGARNSKSAFAHLFSLFESGKNENYILTMIVYQFRNMLIVADLISRGVSKQNIASEAGIHPFVAGKTVNLVSNYELPLLKRIYQRLLRSDLDIKTGAVEPRLALEKLLADLTL</sequence>
<dbReference type="Gene3D" id="1.10.8.60">
    <property type="match status" value="1"/>
</dbReference>
<evidence type="ECO:0000256" key="8">
    <source>
        <dbReference type="ARBA" id="ARBA00049244"/>
    </source>
</evidence>
<evidence type="ECO:0000256" key="4">
    <source>
        <dbReference type="ARBA" id="ARBA00022695"/>
    </source>
</evidence>
<dbReference type="EMBL" id="VMGN01000026">
    <property type="protein sequence ID" value="TSC93880.1"/>
    <property type="molecule type" value="Genomic_DNA"/>
</dbReference>